<proteinExistence type="predicted"/>
<evidence type="ECO:0000313" key="3">
    <source>
        <dbReference type="Proteomes" id="UP000244898"/>
    </source>
</evidence>
<keyword evidence="3" id="KW-1185">Reference proteome</keyword>
<keyword evidence="1" id="KW-1133">Transmembrane helix</keyword>
<dbReference type="AlphaFoldDB" id="A0A2R8CGH0"/>
<reference evidence="3" key="1">
    <citation type="submission" date="2018-03" db="EMBL/GenBank/DDBJ databases">
        <authorList>
            <person name="Rodrigo-Torres L."/>
            <person name="Arahal R. D."/>
            <person name="Lucena T."/>
        </authorList>
    </citation>
    <scope>NUCLEOTIDE SEQUENCE [LARGE SCALE GENOMIC DNA]</scope>
    <source>
        <strain evidence="3">CECT 7615</strain>
    </source>
</reference>
<evidence type="ECO:0000256" key="1">
    <source>
        <dbReference type="SAM" id="Phobius"/>
    </source>
</evidence>
<sequence>MYRSPYASRSRYPHRGKQIQFHLIYFTSLFCLIAMGWAAAPFL</sequence>
<keyword evidence="1" id="KW-0472">Membrane</keyword>
<dbReference type="EMBL" id="ONZG01000028">
    <property type="protein sequence ID" value="SPJ31497.1"/>
    <property type="molecule type" value="Genomic_DNA"/>
</dbReference>
<keyword evidence="1" id="KW-0812">Transmembrane</keyword>
<organism evidence="2 3">
    <name type="scientific">Falsiruegeria mediterranea M17</name>
    <dbReference type="NCBI Taxonomy" id="1200281"/>
    <lineage>
        <taxon>Bacteria</taxon>
        <taxon>Pseudomonadati</taxon>
        <taxon>Pseudomonadota</taxon>
        <taxon>Alphaproteobacteria</taxon>
        <taxon>Rhodobacterales</taxon>
        <taxon>Roseobacteraceae</taxon>
        <taxon>Falsiruegeria</taxon>
    </lineage>
</organism>
<name>A0A2R8CGH0_9RHOB</name>
<accession>A0A2R8CGH0</accession>
<evidence type="ECO:0000313" key="2">
    <source>
        <dbReference type="EMBL" id="SPJ31497.1"/>
    </source>
</evidence>
<gene>
    <name evidence="2" type="ORF">TRM7615_05040</name>
</gene>
<feature type="transmembrane region" description="Helical" evidence="1">
    <location>
        <begin position="21"/>
        <end position="40"/>
    </location>
</feature>
<protein>
    <submittedName>
        <fullName evidence="2">Uncharacterized protein</fullName>
    </submittedName>
</protein>
<dbReference type="Proteomes" id="UP000244898">
    <property type="component" value="Unassembled WGS sequence"/>
</dbReference>